<keyword evidence="1" id="KW-0472">Membrane</keyword>
<evidence type="ECO:0000313" key="2">
    <source>
        <dbReference type="EMBL" id="CAL8130222.1"/>
    </source>
</evidence>
<keyword evidence="1" id="KW-0812">Transmembrane</keyword>
<protein>
    <recommendedName>
        <fullName evidence="4">Beta-1,4-mannosyl-glycoprotein 4-beta-N-acetylglucosaminyltransferase</fullName>
    </recommendedName>
</protein>
<proteinExistence type="predicted"/>
<dbReference type="Pfam" id="PF04724">
    <property type="entry name" value="Glyco_transf_17"/>
    <property type="match status" value="1"/>
</dbReference>
<feature type="transmembrane region" description="Helical" evidence="1">
    <location>
        <begin position="7"/>
        <end position="28"/>
    </location>
</feature>
<evidence type="ECO:0000256" key="1">
    <source>
        <dbReference type="SAM" id="Phobius"/>
    </source>
</evidence>
<reference evidence="2 3" key="1">
    <citation type="submission" date="2024-08" db="EMBL/GenBank/DDBJ databases">
        <authorList>
            <person name="Cucini C."/>
            <person name="Frati F."/>
        </authorList>
    </citation>
    <scope>NUCLEOTIDE SEQUENCE [LARGE SCALE GENOMIC DNA]</scope>
</reference>
<keyword evidence="1" id="KW-1133">Transmembrane helix</keyword>
<organism evidence="2 3">
    <name type="scientific">Orchesella dallaii</name>
    <dbReference type="NCBI Taxonomy" id="48710"/>
    <lineage>
        <taxon>Eukaryota</taxon>
        <taxon>Metazoa</taxon>
        <taxon>Ecdysozoa</taxon>
        <taxon>Arthropoda</taxon>
        <taxon>Hexapoda</taxon>
        <taxon>Collembola</taxon>
        <taxon>Entomobryomorpha</taxon>
        <taxon>Entomobryoidea</taxon>
        <taxon>Orchesellidae</taxon>
        <taxon>Orchesellinae</taxon>
        <taxon>Orchesella</taxon>
    </lineage>
</organism>
<dbReference type="PANTHER" id="PTHR12224">
    <property type="entry name" value="BETA-1,4-MANNOSYL-GLYCOPROTEIN BETA-1,4-N-ACETYLGLUCOSAMINYL-TRANSFERASE"/>
    <property type="match status" value="1"/>
</dbReference>
<sequence length="461" mass="54030">MKQIGNLISPTFSKVIVICITCFLYFYYREFLPKLSSKYYSKFSTENSSSFISNIRQYPWAELLYAYQNKKNDTSEFSKLSSILLSQLTPFLITEPNVNTNTSCGPPPFQFPSTLPPCVKLNKPRNIAVLLQHGFDADTLEIHFHELDELVDKFFIIESTLTTYLGASKPLIWESLKKQHRFEKFVPKVVHFVLDDAELLKAKVDVAKVEKGEAQGNIYNIEIIQEQMRWLKFLRWNQVTKLFGSEDLLGFGDVDEIPNRNVIYYLKHCKLFVDPVDIGIWFPYGRIDQAFRTDFPVGRHPFTHGDPTYWTFKTALKYSKKTNHSQPPTRQRGKSRGFAIGGMHMTYYGYLPFRMTKLLTTAEVTKVNVQDIFVDRIRILVKELRLNETLSKSEEIETFKNVERELAKTPMVVMNRIVKLETLKTKAPWEYNMLVKLPWFYDCNRERYPLWEGKHDTRLDH</sequence>
<dbReference type="PANTHER" id="PTHR12224:SF0">
    <property type="entry name" value="BETA-1,4-MANNOSYL-GLYCOPROTEIN 4-BETA-N-ACETYLGLUCOSAMINYLTRANSFERASE"/>
    <property type="match status" value="1"/>
</dbReference>
<dbReference type="Proteomes" id="UP001642540">
    <property type="component" value="Unassembled WGS sequence"/>
</dbReference>
<keyword evidence="3" id="KW-1185">Reference proteome</keyword>
<dbReference type="EMBL" id="CAXLJM020000081">
    <property type="protein sequence ID" value="CAL8130222.1"/>
    <property type="molecule type" value="Genomic_DNA"/>
</dbReference>
<dbReference type="InterPro" id="IPR006813">
    <property type="entry name" value="Glyco_trans_17"/>
</dbReference>
<accession>A0ABP1RLS9</accession>
<name>A0ABP1RLS9_9HEXA</name>
<comment type="caution">
    <text evidence="2">The sequence shown here is derived from an EMBL/GenBank/DDBJ whole genome shotgun (WGS) entry which is preliminary data.</text>
</comment>
<evidence type="ECO:0000313" key="3">
    <source>
        <dbReference type="Proteomes" id="UP001642540"/>
    </source>
</evidence>
<evidence type="ECO:0008006" key="4">
    <source>
        <dbReference type="Google" id="ProtNLM"/>
    </source>
</evidence>
<gene>
    <name evidence="2" type="ORF">ODALV1_LOCUS23625</name>
</gene>